<dbReference type="KEGG" id="hch:HCH_04959"/>
<feature type="transmembrane region" description="Helical" evidence="2">
    <location>
        <begin position="1211"/>
        <end position="1232"/>
    </location>
</feature>
<dbReference type="EMBL" id="CP000155">
    <property type="protein sequence ID" value="ABC31648.1"/>
    <property type="molecule type" value="Genomic_DNA"/>
</dbReference>
<accession>Q2SCH6</accession>
<dbReference type="Proteomes" id="UP000000238">
    <property type="component" value="Chromosome"/>
</dbReference>
<proteinExistence type="predicted"/>
<keyword evidence="3" id="KW-0732">Signal</keyword>
<sequence length="1383" mass="153117">MDILMKSCLVACFFLLFCISPAQAAPPDIPQQLADWSGWVLHDHIDKDCTPAHDGTGAKVCLWLGALELDLEIKRLDFRFQAESQYEGWLPLPGSAQFWPHEVKLSGNRVAVINVDGVPSVWLQPGSYRVQGRISWEQLPQSVPLPKAFAMTRLTAVAALEGRAYVDSGSALWLVRDQLQANLQPDSLKINVFRKLIDDEPKLLETRLQLDVSGGEREEVLGGFRLSGWEQVSLTSNLPARVEKDGRLRIQVRPGSWTLVARFRQTTRADAFSMEPEPGGVWPDSELWVVETQPQLRRVEIDGRAVDPQQTLLPQEWRSLPAFRVAEGSPLDLKEIERGLTSLSGNRIRQQTQGWLAFDQSRWIWRDRLTGEMSQGWRLEQGAPYELGKVDLSGQAQLVTQSRQGANRGVEVRRANLDMTAVSSAPVERETAAFVIPASGWRDDSGSLSLENVSSDVNLPPGWWPLAASGVDRSAGTWFDRWSLWDLFLLLLITAAVARLEGIIWGLVTAVALGFAYHEIYAPVAAWLLLIIPNALLRVVRPGWMLKLVTGWRWGALLILAGMLLNYGVAQVRMAIYPQLERDSGVAYFVDRGAMAPVADMEMDMEPGYMAEELMESAPPVPMSAPMSLKSREPEDVAPEAPAPTGPGVPDWSWKKVNLTWQGPLSGDESAKLYVLSPVQTGVARIVHFALLVVLLACLVGRRGGRSDKGGDDSPQPGVTTKLAGLALLAPLALMTPAEPVHADTGYPSPEMLQALEQRLTAPPACTPRCVDVNSANLILDGYSLTLSLEVSSLQPVALPIPARAGFWRPENVFVNGKRWDRWSAGEDGVWRIPLEAGVQEVVLEGSVREVDQFQLAFPLRPHRFSAKVADWSMSGAGSNELLSSNIKFERTSVSQRSSEARQSLFQEPAPAFVKVYRELDLGLKWRVRTRVERVAPLRGTVSASIPLLMGESVTSGEIDVSNQRALVTLDDRQSSLEWVSTLSFRQRIELLAPTNSAWSEHWSILVGPQWSLEYTGPAPYEIIQSGYWRPKWRPQPGDSLFLSVSPNKAVEGRMLTVDSLNLTETVGGKQLQFVADIRLRTSRSQRYSFDLPDGAVLDAVELDGRNVARGEETKRVDVVLGYGEQHLSIRWHEEAPGAQWRYQTPALQLPAPVSNIQLQIQLPDRLWPLWVSGPQMGPAILFWGVLAVMLLLASVLGWHGGNPLGVGRWAVLAAGAALGWVQGLLVLAVWFYAFNYRYELAHGMPRWGRRLYSALLVLLTLAVLGWVIASIPKGLIGQPADYVAGNGSYAGQLRWYQDAAAGELPTAAVWTVPVLFYRVAMLVWSLWLAFAMINWLRWAWEKFSERLPEAPSKPGRKDKKADGGKAGENSSQNQLAKPESPV</sequence>
<evidence type="ECO:0000313" key="5">
    <source>
        <dbReference type="Proteomes" id="UP000000238"/>
    </source>
</evidence>
<dbReference type="HOGENOM" id="CLU_005797_0_0_6"/>
<keyword evidence="2" id="KW-1133">Transmembrane helix</keyword>
<feature type="region of interest" description="Disordered" evidence="1">
    <location>
        <begin position="622"/>
        <end position="649"/>
    </location>
</feature>
<keyword evidence="2" id="KW-0472">Membrane</keyword>
<feature type="transmembrane region" description="Helical" evidence="2">
    <location>
        <begin position="520"/>
        <end position="540"/>
    </location>
</feature>
<protein>
    <submittedName>
        <fullName evidence="4">Uncharacterized protein</fullName>
    </submittedName>
</protein>
<feature type="transmembrane region" description="Helical" evidence="2">
    <location>
        <begin position="487"/>
        <end position="508"/>
    </location>
</feature>
<feature type="transmembrane region" description="Helical" evidence="2">
    <location>
        <begin position="1252"/>
        <end position="1270"/>
    </location>
</feature>
<feature type="transmembrane region" description="Helical" evidence="2">
    <location>
        <begin position="552"/>
        <end position="570"/>
    </location>
</feature>
<feature type="transmembrane region" description="Helical" evidence="2">
    <location>
        <begin position="1316"/>
        <end position="1337"/>
    </location>
</feature>
<evidence type="ECO:0000256" key="3">
    <source>
        <dbReference type="SAM" id="SignalP"/>
    </source>
</evidence>
<evidence type="ECO:0000256" key="1">
    <source>
        <dbReference type="SAM" id="MobiDB-lite"/>
    </source>
</evidence>
<feature type="chain" id="PRO_5004214956" evidence="3">
    <location>
        <begin position="25"/>
        <end position="1383"/>
    </location>
</feature>
<evidence type="ECO:0000256" key="2">
    <source>
        <dbReference type="SAM" id="Phobius"/>
    </source>
</evidence>
<feature type="signal peptide" evidence="3">
    <location>
        <begin position="1"/>
        <end position="24"/>
    </location>
</feature>
<name>Q2SCH6_HAHCH</name>
<keyword evidence="5" id="KW-1185">Reference proteome</keyword>
<feature type="region of interest" description="Disordered" evidence="1">
    <location>
        <begin position="1349"/>
        <end position="1383"/>
    </location>
</feature>
<gene>
    <name evidence="4" type="ordered locus">HCH_04959</name>
</gene>
<dbReference type="STRING" id="349521.HCH_04959"/>
<evidence type="ECO:0000313" key="4">
    <source>
        <dbReference type="EMBL" id="ABC31648.1"/>
    </source>
</evidence>
<dbReference type="eggNOG" id="ENOG502Z83T">
    <property type="taxonomic scope" value="Bacteria"/>
</dbReference>
<reference evidence="4 5" key="1">
    <citation type="journal article" date="2005" name="Nucleic Acids Res.">
        <title>Genomic blueprint of Hahella chejuensis, a marine microbe producing an algicidal agent.</title>
        <authorList>
            <person name="Jeong H."/>
            <person name="Yim J.H."/>
            <person name="Lee C."/>
            <person name="Choi S.-H."/>
            <person name="Park Y.K."/>
            <person name="Yoon S.H."/>
            <person name="Hur C.-G."/>
            <person name="Kang H.-Y."/>
            <person name="Kim D."/>
            <person name="Lee H.H."/>
            <person name="Park K.H."/>
            <person name="Park S.-H."/>
            <person name="Park H.-S."/>
            <person name="Lee H.K."/>
            <person name="Oh T.K."/>
            <person name="Kim J.F."/>
        </authorList>
    </citation>
    <scope>NUCLEOTIDE SEQUENCE [LARGE SCALE GENOMIC DNA]</scope>
    <source>
        <strain evidence="4 5">KCTC 2396</strain>
    </source>
</reference>
<keyword evidence="2" id="KW-0812">Transmembrane</keyword>
<feature type="transmembrane region" description="Helical" evidence="2">
    <location>
        <begin position="1181"/>
        <end position="1199"/>
    </location>
</feature>
<organism evidence="4 5">
    <name type="scientific">Hahella chejuensis (strain KCTC 2396)</name>
    <dbReference type="NCBI Taxonomy" id="349521"/>
    <lineage>
        <taxon>Bacteria</taxon>
        <taxon>Pseudomonadati</taxon>
        <taxon>Pseudomonadota</taxon>
        <taxon>Gammaproteobacteria</taxon>
        <taxon>Oceanospirillales</taxon>
        <taxon>Hahellaceae</taxon>
        <taxon>Hahella</taxon>
    </lineage>
</organism>